<dbReference type="GO" id="GO:0046872">
    <property type="term" value="F:metal ion binding"/>
    <property type="evidence" value="ECO:0007669"/>
    <property type="project" value="UniProtKB-KW"/>
</dbReference>
<dbReference type="GO" id="GO:0006400">
    <property type="term" value="P:tRNA modification"/>
    <property type="evidence" value="ECO:0007669"/>
    <property type="project" value="InterPro"/>
</dbReference>
<dbReference type="PANTHER" id="PTHR43468:SF1">
    <property type="entry name" value="TRNA-GUANOSINE(34) QUEUINE TRANSGLYCOSYLASE"/>
    <property type="match status" value="1"/>
</dbReference>
<dbReference type="EMBL" id="DSRT01000119">
    <property type="protein sequence ID" value="HGW29724.1"/>
    <property type="molecule type" value="Genomic_DNA"/>
</dbReference>
<comment type="caution">
    <text evidence="3">The sequence shown here is derived from an EMBL/GenBank/DDBJ whole genome shotgun (WGS) entry which is preliminary data.</text>
</comment>
<organism evidence="3">
    <name type="scientific">candidate division WWE3 bacterium</name>
    <dbReference type="NCBI Taxonomy" id="2053526"/>
    <lineage>
        <taxon>Bacteria</taxon>
        <taxon>Katanobacteria</taxon>
    </lineage>
</organism>
<reference evidence="3" key="1">
    <citation type="journal article" date="2020" name="mSystems">
        <title>Genome- and Community-Level Interaction Insights into Carbon Utilization and Element Cycling Functions of Hydrothermarchaeota in Hydrothermal Sediment.</title>
        <authorList>
            <person name="Zhou Z."/>
            <person name="Liu Y."/>
            <person name="Xu W."/>
            <person name="Pan J."/>
            <person name="Luo Z.H."/>
            <person name="Li M."/>
        </authorList>
    </citation>
    <scope>NUCLEOTIDE SEQUENCE [LARGE SCALE GENOMIC DNA]</scope>
    <source>
        <strain evidence="3">SpSt-417</strain>
    </source>
</reference>
<dbReference type="InterPro" id="IPR036511">
    <property type="entry name" value="TGT-like_sf"/>
</dbReference>
<proteinExistence type="predicted"/>
<dbReference type="Gene3D" id="3.20.20.105">
    <property type="entry name" value="Queuine tRNA-ribosyltransferase-like"/>
    <property type="match status" value="1"/>
</dbReference>
<dbReference type="PANTHER" id="PTHR43468">
    <property type="match status" value="1"/>
</dbReference>
<keyword evidence="3" id="KW-0328">Glycosyltransferase</keyword>
<name>A0A7C4TLH2_UNCKA</name>
<evidence type="ECO:0000259" key="2">
    <source>
        <dbReference type="Pfam" id="PF01702"/>
    </source>
</evidence>
<dbReference type="AlphaFoldDB" id="A0A7C4TLH2"/>
<evidence type="ECO:0000313" key="3">
    <source>
        <dbReference type="EMBL" id="HGW29724.1"/>
    </source>
</evidence>
<evidence type="ECO:0000256" key="1">
    <source>
        <dbReference type="ARBA" id="ARBA00022723"/>
    </source>
</evidence>
<feature type="domain" description="tRNA-guanine(15) transglycosylase-like" evidence="2">
    <location>
        <begin position="3"/>
        <end position="359"/>
    </location>
</feature>
<keyword evidence="3" id="KW-0808">Transferase</keyword>
<dbReference type="GO" id="GO:0016757">
    <property type="term" value="F:glycosyltransferase activity"/>
    <property type="evidence" value="ECO:0007669"/>
    <property type="project" value="UniProtKB-KW"/>
</dbReference>
<dbReference type="InterPro" id="IPR002616">
    <property type="entry name" value="tRNA_ribo_trans-like"/>
</dbReference>
<dbReference type="EC" id="2.4.2.-" evidence="3"/>
<dbReference type="NCBIfam" id="TIGR00449">
    <property type="entry name" value="tgt_general"/>
    <property type="match status" value="1"/>
</dbReference>
<dbReference type="SUPFAM" id="SSF51713">
    <property type="entry name" value="tRNA-guanine transglycosylase"/>
    <property type="match status" value="1"/>
</dbReference>
<protein>
    <submittedName>
        <fullName evidence="3">tRNA-guanine transglycosylase</fullName>
        <ecNumber evidence="3">2.4.2.-</ecNumber>
    </submittedName>
</protein>
<sequence length="364" mass="41093">MKSLTVKGKTYDLPIFLPDATLGVVRGLDSLDLNSIGIRGVVVNTYHLASDPGALVLRKFGGIKNFMKFSGLVVSDSGGWQVFSLIHRNKNSGRINDEGVKFSVGGKKGEIFTPEMSVRMQFEIGSDIIICLDDFTPPNASPEKTLESVERTTLWAKRSKEEYERQLVQRGLDNETRPLIFSVVQGDRSKELRQKSARELIGIGFDGFGYGGYMIDENGGLDKEMSKFIVELIPNDKVKFALGTGTPWDIAYLYSVGWNVFDCTLPTRDARHKRLYSFKSAPENSSDLLNKAFYEFIYINRTKYQQDESPISKYCDCLACTNYSKAYVNHLFKINDTLALRLATIHNLRVYTKVIELLQQEPLQ</sequence>
<keyword evidence="1" id="KW-0479">Metal-binding</keyword>
<dbReference type="Pfam" id="PF01702">
    <property type="entry name" value="TGT"/>
    <property type="match status" value="1"/>
</dbReference>
<gene>
    <name evidence="3" type="ORF">ENR63_02265</name>
</gene>
<accession>A0A7C4TLH2</accession>